<sequence>MKVSTAYCLLAMITSALAGGILPFVGVPEDGAPDVVPVWPRSAQADTWAARRMARGDQLSNAERMKRNLPLNKPARRTAAKRLDNAPGQAIPDPRPSDRTFVYNFNGCSNGGGNFLKSYSNIAFNTQDAANNCATMQNKDTGGGGGQFVIIPSFSGGSGYDCYTGTGAGIDACDSVNYAVYSS</sequence>
<dbReference type="GeneID" id="77730675"/>
<reference evidence="3" key="1">
    <citation type="journal article" date="2022" name="G3 (Bethesda)">
        <title>High quality genome of the basidiomycete yeast Dioszegia hungarica PDD-24b-2 isolated from cloud water.</title>
        <authorList>
            <person name="Jarrige D."/>
            <person name="Haridas S."/>
            <person name="Bleykasten-Grosshans C."/>
            <person name="Joly M."/>
            <person name="Nadalig T."/>
            <person name="Sancelme M."/>
            <person name="Vuilleumier S."/>
            <person name="Grigoriev I.V."/>
            <person name="Amato P."/>
            <person name="Bringel F."/>
        </authorList>
    </citation>
    <scope>NUCLEOTIDE SEQUENCE</scope>
    <source>
        <strain evidence="3">PDD-24b-2</strain>
    </source>
</reference>
<keyword evidence="2" id="KW-0732">Signal</keyword>
<accession>A0AA38H2T9</accession>
<gene>
    <name evidence="3" type="ORF">MKK02DRAFT_41170</name>
</gene>
<dbReference type="AlphaFoldDB" id="A0AA38H2T9"/>
<feature type="signal peptide" evidence="2">
    <location>
        <begin position="1"/>
        <end position="18"/>
    </location>
</feature>
<name>A0AA38H2T9_9TREE</name>
<protein>
    <submittedName>
        <fullName evidence="3">Uncharacterized protein</fullName>
    </submittedName>
</protein>
<dbReference type="RefSeq" id="XP_052942634.1">
    <property type="nucleotide sequence ID" value="XM_053091470.1"/>
</dbReference>
<evidence type="ECO:0000313" key="3">
    <source>
        <dbReference type="EMBL" id="KAI9632857.1"/>
    </source>
</evidence>
<organism evidence="3 4">
    <name type="scientific">Dioszegia hungarica</name>
    <dbReference type="NCBI Taxonomy" id="4972"/>
    <lineage>
        <taxon>Eukaryota</taxon>
        <taxon>Fungi</taxon>
        <taxon>Dikarya</taxon>
        <taxon>Basidiomycota</taxon>
        <taxon>Agaricomycotina</taxon>
        <taxon>Tremellomycetes</taxon>
        <taxon>Tremellales</taxon>
        <taxon>Bulleribasidiaceae</taxon>
        <taxon>Dioszegia</taxon>
    </lineage>
</organism>
<keyword evidence="4" id="KW-1185">Reference proteome</keyword>
<evidence type="ECO:0000256" key="2">
    <source>
        <dbReference type="SAM" id="SignalP"/>
    </source>
</evidence>
<dbReference type="EMBL" id="JAKWFO010000014">
    <property type="protein sequence ID" value="KAI9632857.1"/>
    <property type="molecule type" value="Genomic_DNA"/>
</dbReference>
<evidence type="ECO:0000313" key="4">
    <source>
        <dbReference type="Proteomes" id="UP001164286"/>
    </source>
</evidence>
<feature type="region of interest" description="Disordered" evidence="1">
    <location>
        <begin position="74"/>
        <end position="96"/>
    </location>
</feature>
<proteinExistence type="predicted"/>
<feature type="chain" id="PRO_5041229617" evidence="2">
    <location>
        <begin position="19"/>
        <end position="183"/>
    </location>
</feature>
<dbReference type="Proteomes" id="UP001164286">
    <property type="component" value="Unassembled WGS sequence"/>
</dbReference>
<comment type="caution">
    <text evidence="3">The sequence shown here is derived from an EMBL/GenBank/DDBJ whole genome shotgun (WGS) entry which is preliminary data.</text>
</comment>
<evidence type="ECO:0000256" key="1">
    <source>
        <dbReference type="SAM" id="MobiDB-lite"/>
    </source>
</evidence>